<proteinExistence type="predicted"/>
<evidence type="ECO:0000313" key="1">
    <source>
        <dbReference type="EMBL" id="EOH75679.1"/>
    </source>
</evidence>
<dbReference type="EMBL" id="ASWA01000003">
    <property type="protein sequence ID" value="EOT67506.1"/>
    <property type="molecule type" value="Genomic_DNA"/>
</dbReference>
<reference evidence="2 4" key="2">
    <citation type="submission" date="2013-03" db="EMBL/GenBank/DDBJ databases">
        <title>The Genome Sequence of Enterococcus malodoratus ATCC_43197 (PacBio/Illumina hybrid assembly).</title>
        <authorList>
            <consortium name="The Broad Institute Genomics Platform"/>
            <consortium name="The Broad Institute Genome Sequencing Center for Infectious Disease"/>
            <person name="Earl A."/>
            <person name="Russ C."/>
            <person name="Gilmore M."/>
            <person name="Surin D."/>
            <person name="Walker B."/>
            <person name="Young S."/>
            <person name="Zeng Q."/>
            <person name="Gargeya S."/>
            <person name="Fitzgerald M."/>
            <person name="Haas B."/>
            <person name="Abouelleil A."/>
            <person name="Allen A.W."/>
            <person name="Alvarado L."/>
            <person name="Arachchi H.M."/>
            <person name="Berlin A.M."/>
            <person name="Chapman S.B."/>
            <person name="Gainer-Dewar J."/>
            <person name="Goldberg J."/>
            <person name="Griggs A."/>
            <person name="Gujja S."/>
            <person name="Hansen M."/>
            <person name="Howarth C."/>
            <person name="Imamovic A."/>
            <person name="Ireland A."/>
            <person name="Larimer J."/>
            <person name="McCowan C."/>
            <person name="Murphy C."/>
            <person name="Pearson M."/>
            <person name="Poon T.W."/>
            <person name="Priest M."/>
            <person name="Roberts A."/>
            <person name="Saif S."/>
            <person name="Shea T."/>
            <person name="Sisk P."/>
            <person name="Sykes S."/>
            <person name="Wortman J."/>
            <person name="Nusbaum C."/>
            <person name="Birren B."/>
        </authorList>
    </citation>
    <scope>NUCLEOTIDE SEQUENCE [LARGE SCALE GENOMIC DNA]</scope>
    <source>
        <strain evidence="2 4">ATCC 43197</strain>
    </source>
</reference>
<dbReference type="Gene3D" id="2.60.120.260">
    <property type="entry name" value="Galactose-binding domain-like"/>
    <property type="match status" value="1"/>
</dbReference>
<dbReference type="Proteomes" id="UP000014148">
    <property type="component" value="Unassembled WGS sequence"/>
</dbReference>
<name>R2RI50_9ENTE</name>
<dbReference type="AlphaFoldDB" id="R2RI50"/>
<protein>
    <submittedName>
        <fullName evidence="1">Uncharacterized protein</fullName>
    </submittedName>
</protein>
<dbReference type="eggNOG" id="ENOG502ZAKM">
    <property type="taxonomic scope" value="Bacteria"/>
</dbReference>
<gene>
    <name evidence="2" type="ORF">I585_03027</name>
    <name evidence="1" type="ORF">UAI_02688</name>
</gene>
<comment type="caution">
    <text evidence="1">The sequence shown here is derived from an EMBL/GenBank/DDBJ whole genome shotgun (WGS) entry which is preliminary data.</text>
</comment>
<organism evidence="1 3">
    <name type="scientific">Enterococcus malodoratus ATCC 43197</name>
    <dbReference type="NCBI Taxonomy" id="1158601"/>
    <lineage>
        <taxon>Bacteria</taxon>
        <taxon>Bacillati</taxon>
        <taxon>Bacillota</taxon>
        <taxon>Bacilli</taxon>
        <taxon>Lactobacillales</taxon>
        <taxon>Enterococcaceae</taxon>
        <taxon>Enterococcus</taxon>
    </lineage>
</organism>
<dbReference type="STRING" id="71451.RV07_GL001335"/>
<dbReference type="RefSeq" id="WP_010741489.1">
    <property type="nucleotide sequence ID" value="NZ_KB946251.1"/>
</dbReference>
<evidence type="ECO:0000313" key="4">
    <source>
        <dbReference type="Proteomes" id="UP000014148"/>
    </source>
</evidence>
<dbReference type="OrthoDB" id="5674083at2"/>
<dbReference type="Proteomes" id="UP000013783">
    <property type="component" value="Unassembled WGS sequence"/>
</dbReference>
<reference evidence="1 3" key="1">
    <citation type="submission" date="2013-02" db="EMBL/GenBank/DDBJ databases">
        <title>The Genome Sequence of Enterococcus malodoratus ATCC_43197.</title>
        <authorList>
            <consortium name="The Broad Institute Genome Sequencing Platform"/>
            <consortium name="The Broad Institute Genome Sequencing Center for Infectious Disease"/>
            <person name="Earl A.M."/>
            <person name="Gilmore M.S."/>
            <person name="Lebreton F."/>
            <person name="Walker B."/>
            <person name="Young S.K."/>
            <person name="Zeng Q."/>
            <person name="Gargeya S."/>
            <person name="Fitzgerald M."/>
            <person name="Haas B."/>
            <person name="Abouelleil A."/>
            <person name="Alvarado L."/>
            <person name="Arachchi H.M."/>
            <person name="Berlin A.M."/>
            <person name="Chapman S.B."/>
            <person name="Dewar J."/>
            <person name="Goldberg J."/>
            <person name="Griggs A."/>
            <person name="Gujja S."/>
            <person name="Hansen M."/>
            <person name="Howarth C."/>
            <person name="Imamovic A."/>
            <person name="Larimer J."/>
            <person name="McCowan C."/>
            <person name="Murphy C."/>
            <person name="Neiman D."/>
            <person name="Pearson M."/>
            <person name="Priest M."/>
            <person name="Roberts A."/>
            <person name="Saif S."/>
            <person name="Shea T."/>
            <person name="Sisk P."/>
            <person name="Sykes S."/>
            <person name="Wortman J."/>
            <person name="Nusbaum C."/>
            <person name="Birren B."/>
        </authorList>
    </citation>
    <scope>NUCLEOTIDE SEQUENCE [LARGE SCALE GENOMIC DNA]</scope>
    <source>
        <strain evidence="1 3">ATCC 43197</strain>
    </source>
</reference>
<dbReference type="InterPro" id="IPR008979">
    <property type="entry name" value="Galactose-bd-like_sf"/>
</dbReference>
<dbReference type="PATRIC" id="fig|1158601.3.peg.2645"/>
<accession>R2RI50</accession>
<evidence type="ECO:0000313" key="3">
    <source>
        <dbReference type="Proteomes" id="UP000013783"/>
    </source>
</evidence>
<dbReference type="SUPFAM" id="SSF49785">
    <property type="entry name" value="Galactose-binding domain-like"/>
    <property type="match status" value="1"/>
</dbReference>
<evidence type="ECO:0000313" key="2">
    <source>
        <dbReference type="EMBL" id="EOT67506.1"/>
    </source>
</evidence>
<keyword evidence="4" id="KW-1185">Reference proteome</keyword>
<sequence>MQIEISIINQKNEIVLSSSGVDEVVLATKKYTFQAGDKFKVVTAEKQLVYVQLDNAMGSSLVYLSKGEWVYEIPMTEKLREVYPPAAFLDEKHYFFVRKAFAEEQTSYRNWALNPHDQKDVDNVYPHAYANVETRNDATFFARNAIDGILANGDHGSYPYQSWGINQQKDAEITIDFGREVELDKLGLVLRADFPHDSYWKQVTIAFSDGSEEIFATRDVVETQYFTFSPRTVTTATLKQLVKAEDESPFPALTQIELFGYQKLLN</sequence>
<dbReference type="EMBL" id="AJAK01000019">
    <property type="protein sequence ID" value="EOH75679.1"/>
    <property type="molecule type" value="Genomic_DNA"/>
</dbReference>